<proteinExistence type="predicted"/>
<dbReference type="GO" id="GO:0032259">
    <property type="term" value="P:methylation"/>
    <property type="evidence" value="ECO:0007669"/>
    <property type="project" value="UniProtKB-KW"/>
</dbReference>
<dbReference type="SUPFAM" id="SSF53335">
    <property type="entry name" value="S-adenosyl-L-methionine-dependent methyltransferases"/>
    <property type="match status" value="1"/>
</dbReference>
<organism evidence="2 3">
    <name type="scientific">Maribacter flavus</name>
    <dbReference type="NCBI Taxonomy" id="1658664"/>
    <lineage>
        <taxon>Bacteria</taxon>
        <taxon>Pseudomonadati</taxon>
        <taxon>Bacteroidota</taxon>
        <taxon>Flavobacteriia</taxon>
        <taxon>Flavobacteriales</taxon>
        <taxon>Flavobacteriaceae</taxon>
        <taxon>Maribacter</taxon>
    </lineage>
</organism>
<gene>
    <name evidence="2" type="ORF">F0361_16525</name>
</gene>
<dbReference type="Pfam" id="PF13649">
    <property type="entry name" value="Methyltransf_25"/>
    <property type="match status" value="1"/>
</dbReference>
<keyword evidence="2" id="KW-0489">Methyltransferase</keyword>
<protein>
    <submittedName>
        <fullName evidence="2">Class I SAM-dependent methyltransferase</fullName>
    </submittedName>
</protein>
<dbReference type="InterPro" id="IPR041698">
    <property type="entry name" value="Methyltransf_25"/>
</dbReference>
<dbReference type="InterPro" id="IPR029063">
    <property type="entry name" value="SAM-dependent_MTases_sf"/>
</dbReference>
<evidence type="ECO:0000259" key="1">
    <source>
        <dbReference type="Pfam" id="PF13649"/>
    </source>
</evidence>
<dbReference type="RefSeq" id="WP_154920463.1">
    <property type="nucleotide sequence ID" value="NZ_VUOE01000003.1"/>
</dbReference>
<dbReference type="GO" id="GO:0008168">
    <property type="term" value="F:methyltransferase activity"/>
    <property type="evidence" value="ECO:0007669"/>
    <property type="project" value="UniProtKB-KW"/>
</dbReference>
<dbReference type="EMBL" id="VUOE01000003">
    <property type="protein sequence ID" value="KAA2215800.1"/>
    <property type="molecule type" value="Genomic_DNA"/>
</dbReference>
<accession>A0A5B2TQH6</accession>
<comment type="caution">
    <text evidence="2">The sequence shown here is derived from an EMBL/GenBank/DDBJ whole genome shotgun (WGS) entry which is preliminary data.</text>
</comment>
<dbReference type="AlphaFoldDB" id="A0A5B2TQH6"/>
<name>A0A5B2TQH6_9FLAO</name>
<reference evidence="2 3" key="1">
    <citation type="submission" date="2019-09" db="EMBL/GenBank/DDBJ databases">
        <authorList>
            <person name="Khan S.A."/>
            <person name="Jeon C.O."/>
            <person name="Chun B.H."/>
            <person name="Jeong S.E."/>
        </authorList>
    </citation>
    <scope>NUCLEOTIDE SEQUENCE [LARGE SCALE GENOMIC DNA]</scope>
    <source>
        <strain evidence="2 3">KCTC 42508</strain>
    </source>
</reference>
<dbReference type="Gene3D" id="3.40.50.150">
    <property type="entry name" value="Vaccinia Virus protein VP39"/>
    <property type="match status" value="1"/>
</dbReference>
<feature type="domain" description="Methyltransferase" evidence="1">
    <location>
        <begin position="61"/>
        <end position="155"/>
    </location>
</feature>
<evidence type="ECO:0000313" key="2">
    <source>
        <dbReference type="EMBL" id="KAA2215800.1"/>
    </source>
</evidence>
<sequence length="220" mass="25131">MKEAAPRLSEKMPEHSVRNNFLIWGSYDWSNLGQEWIPSQSWKSSFIKNILIPHIKDDTTILEIGPGAGEWTKELISLSNRLILVDIVPRCIEICKERFKNFEGIEYYVNEGNNLEFLEDGVVDLVFSMDVFVQISPEDVNKYMLNLSKKLSSGGIGIIHHSKNGVAKLGWRSGVTDELMKEYCNSNGLKVLDQITSWEDGKYEIWPGEDVDSITIFQKL</sequence>
<evidence type="ECO:0000313" key="3">
    <source>
        <dbReference type="Proteomes" id="UP000323188"/>
    </source>
</evidence>
<dbReference type="Proteomes" id="UP000323188">
    <property type="component" value="Unassembled WGS sequence"/>
</dbReference>
<keyword evidence="2" id="KW-0808">Transferase</keyword>
<dbReference type="CDD" id="cd02440">
    <property type="entry name" value="AdoMet_MTases"/>
    <property type="match status" value="1"/>
</dbReference>